<organism evidence="2 3">
    <name type="scientific">Iningainema tapete BLCC-T55</name>
    <dbReference type="NCBI Taxonomy" id="2748662"/>
    <lineage>
        <taxon>Bacteria</taxon>
        <taxon>Bacillati</taxon>
        <taxon>Cyanobacteriota</taxon>
        <taxon>Cyanophyceae</taxon>
        <taxon>Nostocales</taxon>
        <taxon>Scytonemataceae</taxon>
        <taxon>Iningainema tapete</taxon>
    </lineage>
</organism>
<dbReference type="RefSeq" id="WP_190838974.1">
    <property type="nucleotide sequence ID" value="NZ_CAWPPI010000134.1"/>
</dbReference>
<protein>
    <submittedName>
        <fullName evidence="2">Divalent-cation tolerance protein CutA</fullName>
    </submittedName>
</protein>
<dbReference type="GO" id="GO:0005507">
    <property type="term" value="F:copper ion binding"/>
    <property type="evidence" value="ECO:0007669"/>
    <property type="project" value="TreeGrafter"/>
</dbReference>
<accession>A0A8J6XUK7</accession>
<dbReference type="Proteomes" id="UP000629098">
    <property type="component" value="Unassembled WGS sequence"/>
</dbReference>
<keyword evidence="3" id="KW-1185">Reference proteome</keyword>
<dbReference type="InterPro" id="IPR015867">
    <property type="entry name" value="N-reg_PII/ATP_PRibTrfase_C"/>
</dbReference>
<comment type="caution">
    <text evidence="2">The sequence shown here is derived from an EMBL/GenBank/DDBJ whole genome shotgun (WGS) entry which is preliminary data.</text>
</comment>
<reference evidence="2" key="1">
    <citation type="submission" date="2020-09" db="EMBL/GenBank/DDBJ databases">
        <title>Iningainema tapete sp. nov. (Scytonemataceae, Cyanobacteria) from greenhouses in central Florida (USA) produces two types of nodularin with biosynthetic potential for microcystin-LR and anabaenopeptins.</title>
        <authorList>
            <person name="Berthold D.E."/>
            <person name="Lefler F.W."/>
            <person name="Huang I.-S."/>
            <person name="Abdulla H."/>
            <person name="Zimba P.V."/>
            <person name="Laughinghouse H.D. IV."/>
        </authorList>
    </citation>
    <scope>NUCLEOTIDE SEQUENCE</scope>
    <source>
        <strain evidence="2">BLCCT55</strain>
    </source>
</reference>
<dbReference type="InterPro" id="IPR004323">
    <property type="entry name" value="Ion_tolerance_CutA"/>
</dbReference>
<sequence length="106" mass="12393">MKLYYITLNNSDEARQISRALLEQKLAVCVNWFPITCAYIWQGEIKEEPEVVLIVKTQSGYRDKIEKVILQHINYTNFIAEISPTDINQKFLDWLNAEVPLQPLHS</sequence>
<proteinExistence type="inferred from homology"/>
<dbReference type="AlphaFoldDB" id="A0A8J6XUK7"/>
<comment type="similarity">
    <text evidence="1">Belongs to the CutA family.</text>
</comment>
<dbReference type="PANTHER" id="PTHR23419">
    <property type="entry name" value="DIVALENT CATION TOLERANCE CUTA-RELATED"/>
    <property type="match status" value="1"/>
</dbReference>
<evidence type="ECO:0000313" key="2">
    <source>
        <dbReference type="EMBL" id="MBD2778834.1"/>
    </source>
</evidence>
<dbReference type="InterPro" id="IPR011322">
    <property type="entry name" value="N-reg_PII-like_a/b"/>
</dbReference>
<evidence type="ECO:0000313" key="3">
    <source>
        <dbReference type="Proteomes" id="UP000629098"/>
    </source>
</evidence>
<gene>
    <name evidence="2" type="ORF">ICL16_44020</name>
</gene>
<dbReference type="EMBL" id="JACXAE010000134">
    <property type="protein sequence ID" value="MBD2778834.1"/>
    <property type="molecule type" value="Genomic_DNA"/>
</dbReference>
<dbReference type="SUPFAM" id="SSF54913">
    <property type="entry name" value="GlnB-like"/>
    <property type="match status" value="1"/>
</dbReference>
<dbReference type="PANTHER" id="PTHR23419:SF8">
    <property type="entry name" value="FI09726P"/>
    <property type="match status" value="1"/>
</dbReference>
<name>A0A8J6XUK7_9CYAN</name>
<dbReference type="GO" id="GO:0010038">
    <property type="term" value="P:response to metal ion"/>
    <property type="evidence" value="ECO:0007669"/>
    <property type="project" value="InterPro"/>
</dbReference>
<dbReference type="Gene3D" id="3.30.70.120">
    <property type="match status" value="1"/>
</dbReference>
<dbReference type="Pfam" id="PF03091">
    <property type="entry name" value="CutA1"/>
    <property type="match status" value="1"/>
</dbReference>
<evidence type="ECO:0000256" key="1">
    <source>
        <dbReference type="ARBA" id="ARBA00010169"/>
    </source>
</evidence>